<evidence type="ECO:0000313" key="2">
    <source>
        <dbReference type="Proteomes" id="UP000003240"/>
    </source>
</evidence>
<dbReference type="Proteomes" id="UP000003240">
    <property type="component" value="Unassembled WGS sequence"/>
</dbReference>
<protein>
    <submittedName>
        <fullName evidence="1">Uncharacterized protein</fullName>
    </submittedName>
</protein>
<name>F7NJF7_9FIRM</name>
<reference evidence="1 2" key="1">
    <citation type="journal article" date="2011" name="EMBO J.">
        <title>Structural diversity of bacterial flagellar motors.</title>
        <authorList>
            <person name="Chen S."/>
            <person name="Beeby M."/>
            <person name="Murphy G.E."/>
            <person name="Leadbetter J.R."/>
            <person name="Hendrixson D.R."/>
            <person name="Briegel A."/>
            <person name="Li Z."/>
            <person name="Shi J."/>
            <person name="Tocheva E.I."/>
            <person name="Muller A."/>
            <person name="Dobro M.J."/>
            <person name="Jensen G.J."/>
        </authorList>
    </citation>
    <scope>NUCLEOTIDE SEQUENCE [LARGE SCALE GENOMIC DNA]</scope>
    <source>
        <strain evidence="1 2">DSM 6540</strain>
    </source>
</reference>
<dbReference type="EMBL" id="AFGF01000086">
    <property type="protein sequence ID" value="EGO63826.1"/>
    <property type="molecule type" value="Genomic_DNA"/>
</dbReference>
<evidence type="ECO:0000313" key="1">
    <source>
        <dbReference type="EMBL" id="EGO63826.1"/>
    </source>
</evidence>
<sequence>MFKILTLPKLILLNQYVQGVANREDIFPWYSSLDENSKQIIVKEIWILATQAKVLEDDLITATAEAGLKPTHNSVQMLKINKMPFHRRGYELANLKGTVLDQAFLLVLECFVLAERRRKELEEPDKCTHWWHKDLSDKNVIRKF</sequence>
<organism evidence="1 2">
    <name type="scientific">Acetonema longum DSM 6540</name>
    <dbReference type="NCBI Taxonomy" id="1009370"/>
    <lineage>
        <taxon>Bacteria</taxon>
        <taxon>Bacillati</taxon>
        <taxon>Bacillota</taxon>
        <taxon>Negativicutes</taxon>
        <taxon>Acetonemataceae</taxon>
        <taxon>Acetonema</taxon>
    </lineage>
</organism>
<dbReference type="OrthoDB" id="456541at2"/>
<comment type="caution">
    <text evidence="1">The sequence shown here is derived from an EMBL/GenBank/DDBJ whole genome shotgun (WGS) entry which is preliminary data.</text>
</comment>
<keyword evidence="2" id="KW-1185">Reference proteome</keyword>
<dbReference type="RefSeq" id="WP_004095537.1">
    <property type="nucleotide sequence ID" value="NZ_AFGF01000086.1"/>
</dbReference>
<gene>
    <name evidence="1" type="ORF">ALO_11064</name>
</gene>
<proteinExistence type="predicted"/>
<dbReference type="AlphaFoldDB" id="F7NJF7"/>
<dbReference type="STRING" id="1009370.ALO_11064"/>
<dbReference type="InterPro" id="IPR046002">
    <property type="entry name" value="DUF5958"/>
</dbReference>
<accession>F7NJF7</accession>
<dbReference type="Pfam" id="PF19383">
    <property type="entry name" value="DUF5958"/>
    <property type="match status" value="1"/>
</dbReference>